<name>A0ABZ2K587_9BACT</name>
<dbReference type="EMBL" id="CP089982">
    <property type="protein sequence ID" value="WXA93867.1"/>
    <property type="molecule type" value="Genomic_DNA"/>
</dbReference>
<evidence type="ECO:0000313" key="3">
    <source>
        <dbReference type="Proteomes" id="UP001379533"/>
    </source>
</evidence>
<sequence>MSVAEAEFVPASFGRTGITPTVGLGIPLYIIHATFVHPVTGADTELPPHHWLLMDLDGKVISASRPSDVKTGICVINDVTDHGNNALVLGFVPEPADVREYFLVNHEAWIDLDTGIWASPQPDRTKIDPRNLYRIPAWTTRRKAKRGGGFKDWPARARASSRESGELTREDVLSKAYGSPAKPWEIAIDFNWVRATVKYMFADWTRGKEAPLPPGLFVDAVPAMPDSLVEKVGRGAAVKNGDGAARMLLEMDKTRWAGIHFQFHAPPDTRVDLSAPEPTGGAKDTRLTATGAAPPDREVRNLLPVVWHSLGHRCKANVGGKDYERHWSSIARKLVSDGVTDVTVEFHLDDVQLCNPDRTVRDLDNGRPALFDHFLKLLDPVATRPHLSDTALDKGFLYSDKAFRIGKAKPGHGKRGIEQTTRLVHMEGKLYDLRDDRVMGELGRTPMIGARAAIQNAHRFVDYGRKKGNPYIEKCGAYEIHLIDVPDVKDPLAGQPLMHMLLFISCQIKEGEFPPNVVDDFYLMLTKAAERWSQGSPGVPGPTKEYRIVSKDPAKRDKVIRVRAYFGQTSSDEQLEIKLKSGGTRSNTGDPWWRGVDSGVMEYYDGSLKTDVGGGAGTGQDSDGVSAAWHTLAHEFGHALGLPDEYGESLNPHDIDKTIPGPSDPRVSGYSPPAEGMPTDYRPFYGDGDAIMKSNRLPRLRHYWHHIEALNEASEFTANGGISGAPFLMRHETLGVSGVEYVRALDEHRHPYTPVFHGKRIPGGLGDCALFPVGQDEGVTQAMFALPVPLGAPVSPGPTLLKQDQFDALLIVRSRIRFRFDNSIAPGDQWRTISKDFIVELYDANHRERVRFALKGGSKLSRIAILIQPHCDIGIAPLTSDDLKLVISSKSPTPSNPFASGRIGSSADLDMSHFNAMCVLRAILGVSTSAPAPTPGAPPIANTAPMVVSDFVNIATLVDRELGDPPGARTIVPL</sequence>
<protein>
    <submittedName>
        <fullName evidence="2">Uncharacterized protein</fullName>
    </submittedName>
</protein>
<gene>
    <name evidence="2" type="ORF">LZC95_46360</name>
</gene>
<reference evidence="2 3" key="1">
    <citation type="submission" date="2021-12" db="EMBL/GenBank/DDBJ databases">
        <title>Discovery of the Pendulisporaceae a myxobacterial family with distinct sporulation behavior and unique specialized metabolism.</title>
        <authorList>
            <person name="Garcia R."/>
            <person name="Popoff A."/>
            <person name="Bader C.D."/>
            <person name="Loehr J."/>
            <person name="Walesch S."/>
            <person name="Walt C."/>
            <person name="Boldt J."/>
            <person name="Bunk B."/>
            <person name="Haeckl F.J.F.P.J."/>
            <person name="Gunesch A.P."/>
            <person name="Birkelbach J."/>
            <person name="Nuebel U."/>
            <person name="Pietschmann T."/>
            <person name="Bach T."/>
            <person name="Mueller R."/>
        </authorList>
    </citation>
    <scope>NUCLEOTIDE SEQUENCE [LARGE SCALE GENOMIC DNA]</scope>
    <source>
        <strain evidence="2 3">MSr12523</strain>
    </source>
</reference>
<proteinExistence type="predicted"/>
<dbReference type="Proteomes" id="UP001379533">
    <property type="component" value="Chromosome"/>
</dbReference>
<evidence type="ECO:0000313" key="2">
    <source>
        <dbReference type="EMBL" id="WXA93867.1"/>
    </source>
</evidence>
<keyword evidence="3" id="KW-1185">Reference proteome</keyword>
<organism evidence="2 3">
    <name type="scientific">Pendulispora brunnea</name>
    <dbReference type="NCBI Taxonomy" id="2905690"/>
    <lineage>
        <taxon>Bacteria</taxon>
        <taxon>Pseudomonadati</taxon>
        <taxon>Myxococcota</taxon>
        <taxon>Myxococcia</taxon>
        <taxon>Myxococcales</taxon>
        <taxon>Sorangiineae</taxon>
        <taxon>Pendulisporaceae</taxon>
        <taxon>Pendulispora</taxon>
    </lineage>
</organism>
<dbReference type="SUPFAM" id="SSF55486">
    <property type="entry name" value="Metalloproteases ('zincins'), catalytic domain"/>
    <property type="match status" value="1"/>
</dbReference>
<evidence type="ECO:0000256" key="1">
    <source>
        <dbReference type="SAM" id="MobiDB-lite"/>
    </source>
</evidence>
<accession>A0ABZ2K587</accession>
<feature type="region of interest" description="Disordered" evidence="1">
    <location>
        <begin position="268"/>
        <end position="292"/>
    </location>
</feature>
<dbReference type="RefSeq" id="WP_394844467.1">
    <property type="nucleotide sequence ID" value="NZ_CP089982.1"/>
</dbReference>